<gene>
    <name evidence="1" type="ORF">ACFS6H_13460</name>
</gene>
<evidence type="ECO:0000313" key="2">
    <source>
        <dbReference type="Proteomes" id="UP001597511"/>
    </source>
</evidence>
<dbReference type="GO" id="GO:0102208">
    <property type="term" value="F:2-polyprenyl-6-hydroxyphenol methylase activity"/>
    <property type="evidence" value="ECO:0007669"/>
    <property type="project" value="UniProtKB-EC"/>
</dbReference>
<dbReference type="EC" id="2.1.1.222" evidence="1"/>
<protein>
    <submittedName>
        <fullName evidence="1">Class I SAM-dependent methyltransferase</fullName>
        <ecNumber evidence="1">2.1.1.222</ecNumber>
        <ecNumber evidence="1">2.1.1.64</ecNumber>
    </submittedName>
</protein>
<comment type="caution">
    <text evidence="1">The sequence shown here is derived from an EMBL/GenBank/DDBJ whole genome shotgun (WGS) entry which is preliminary data.</text>
</comment>
<sequence length="130" mass="14745">MKDQVIPGIKGYKGREERFIAATIALDFNTLYHEFLPFIPSQPGHILDLGAGIGKDAYAFTLMGHTVTAVEPLDSFREEGQRRYASVNMEWIDDGLPFLHKLEGRAGNMILYWTPVYGITSIKQNRIWPC</sequence>
<dbReference type="GO" id="GO:0032259">
    <property type="term" value="P:methylation"/>
    <property type="evidence" value="ECO:0007669"/>
    <property type="project" value="UniProtKB-KW"/>
</dbReference>
<reference evidence="2" key="1">
    <citation type="journal article" date="2019" name="Int. J. Syst. Evol. Microbiol.">
        <title>The Global Catalogue of Microorganisms (GCM) 10K type strain sequencing project: providing services to taxonomists for standard genome sequencing and annotation.</title>
        <authorList>
            <consortium name="The Broad Institute Genomics Platform"/>
            <consortium name="The Broad Institute Genome Sequencing Center for Infectious Disease"/>
            <person name="Wu L."/>
            <person name="Ma J."/>
        </authorList>
    </citation>
    <scope>NUCLEOTIDE SEQUENCE [LARGE SCALE GENOMIC DNA]</scope>
    <source>
        <strain evidence="2">KCTC 23299</strain>
    </source>
</reference>
<dbReference type="EC" id="2.1.1.64" evidence="1"/>
<accession>A0ABW6A734</accession>
<organism evidence="1 2">
    <name type="scientific">Terrimonas rubra</name>
    <dbReference type="NCBI Taxonomy" id="1035890"/>
    <lineage>
        <taxon>Bacteria</taxon>
        <taxon>Pseudomonadati</taxon>
        <taxon>Bacteroidota</taxon>
        <taxon>Chitinophagia</taxon>
        <taxon>Chitinophagales</taxon>
        <taxon>Chitinophagaceae</taxon>
        <taxon>Terrimonas</taxon>
    </lineage>
</organism>
<name>A0ABW6A734_9BACT</name>
<dbReference type="Proteomes" id="UP001597511">
    <property type="component" value="Unassembled WGS sequence"/>
</dbReference>
<dbReference type="RefSeq" id="WP_386099636.1">
    <property type="nucleotide sequence ID" value="NZ_JBHUOZ010000003.1"/>
</dbReference>
<dbReference type="Gene3D" id="3.40.50.150">
    <property type="entry name" value="Vaccinia Virus protein VP39"/>
    <property type="match status" value="1"/>
</dbReference>
<dbReference type="SUPFAM" id="SSF53335">
    <property type="entry name" value="S-adenosyl-L-methionine-dependent methyltransferases"/>
    <property type="match status" value="1"/>
</dbReference>
<dbReference type="InterPro" id="IPR029063">
    <property type="entry name" value="SAM-dependent_MTases_sf"/>
</dbReference>
<proteinExistence type="predicted"/>
<keyword evidence="2" id="KW-1185">Reference proteome</keyword>
<evidence type="ECO:0000313" key="1">
    <source>
        <dbReference type="EMBL" id="MFD2920726.1"/>
    </source>
</evidence>
<keyword evidence="1" id="KW-0489">Methyltransferase</keyword>
<dbReference type="GO" id="GO:0061542">
    <property type="term" value="F:3-demethylubiquinol 3-O-methyltransferase activity"/>
    <property type="evidence" value="ECO:0007669"/>
    <property type="project" value="UniProtKB-EC"/>
</dbReference>
<dbReference type="EMBL" id="JBHUOZ010000003">
    <property type="protein sequence ID" value="MFD2920726.1"/>
    <property type="molecule type" value="Genomic_DNA"/>
</dbReference>
<keyword evidence="1" id="KW-0808">Transferase</keyword>